<accession>A0A3M0I3W9</accession>
<name>A0A3M0I3W9_9ACTN</name>
<reference evidence="2 3" key="1">
    <citation type="submission" date="2017-11" db="EMBL/GenBank/DDBJ databases">
        <title>Draft genome of actinobacteria isolated from guarana (Paullinia cupana (Mart.) Ducke.</title>
        <authorList>
            <person name="Siqueira K.A."/>
            <person name="Liotti R.G."/>
            <person name="Mendes T.A.O."/>
            <person name="Soares M.A."/>
        </authorList>
    </citation>
    <scope>NUCLEOTIDE SEQUENCE [LARGE SCALE GENOMIC DNA]</scope>
    <source>
        <strain evidence="2 3">193</strain>
    </source>
</reference>
<dbReference type="Proteomes" id="UP000270471">
    <property type="component" value="Unassembled WGS sequence"/>
</dbReference>
<dbReference type="InterPro" id="IPR013108">
    <property type="entry name" value="Amidohydro_3"/>
</dbReference>
<dbReference type="EMBL" id="PENI01000016">
    <property type="protein sequence ID" value="RMB83464.1"/>
    <property type="molecule type" value="Genomic_DNA"/>
</dbReference>
<dbReference type="Pfam" id="PF07969">
    <property type="entry name" value="Amidohydro_3"/>
    <property type="match status" value="1"/>
</dbReference>
<dbReference type="GO" id="GO:0016810">
    <property type="term" value="F:hydrolase activity, acting on carbon-nitrogen (but not peptide) bonds"/>
    <property type="evidence" value="ECO:0007669"/>
    <property type="project" value="InterPro"/>
</dbReference>
<feature type="domain" description="Amidohydrolase 3" evidence="1">
    <location>
        <begin position="55"/>
        <end position="550"/>
    </location>
</feature>
<dbReference type="PANTHER" id="PTHR22642:SF21">
    <property type="entry name" value="PERIPLASMIC PROTEIN"/>
    <property type="match status" value="1"/>
</dbReference>
<dbReference type="RefSeq" id="WP_121891819.1">
    <property type="nucleotide sequence ID" value="NZ_PENI01000016.1"/>
</dbReference>
<dbReference type="InterPro" id="IPR011059">
    <property type="entry name" value="Metal-dep_hydrolase_composite"/>
</dbReference>
<dbReference type="SUPFAM" id="SSF51338">
    <property type="entry name" value="Composite domain of metallo-dependent hydrolases"/>
    <property type="match status" value="1"/>
</dbReference>
<evidence type="ECO:0000313" key="3">
    <source>
        <dbReference type="Proteomes" id="UP000270471"/>
    </source>
</evidence>
<evidence type="ECO:0000313" key="2">
    <source>
        <dbReference type="EMBL" id="RMB83464.1"/>
    </source>
</evidence>
<evidence type="ECO:0000259" key="1">
    <source>
        <dbReference type="Pfam" id="PF07969"/>
    </source>
</evidence>
<dbReference type="SUPFAM" id="SSF51556">
    <property type="entry name" value="Metallo-dependent hydrolases"/>
    <property type="match status" value="1"/>
</dbReference>
<dbReference type="AlphaFoldDB" id="A0A3M0I3W9"/>
<proteinExistence type="predicted"/>
<dbReference type="InterPro" id="IPR032466">
    <property type="entry name" value="Metal_Hydrolase"/>
</dbReference>
<dbReference type="Gene3D" id="3.10.310.70">
    <property type="match status" value="1"/>
</dbReference>
<dbReference type="Gene3D" id="2.30.40.10">
    <property type="entry name" value="Urease, subunit C, domain 1"/>
    <property type="match status" value="1"/>
</dbReference>
<keyword evidence="3" id="KW-1185">Reference proteome</keyword>
<dbReference type="OrthoDB" id="3173428at2"/>
<protein>
    <submittedName>
        <fullName evidence="2">Transcriptional regulator</fullName>
    </submittedName>
</protein>
<comment type="caution">
    <text evidence="2">The sequence shown here is derived from an EMBL/GenBank/DDBJ whole genome shotgun (WGS) entry which is preliminary data.</text>
</comment>
<dbReference type="Gene3D" id="3.20.20.140">
    <property type="entry name" value="Metal-dependent hydrolases"/>
    <property type="match status" value="1"/>
</dbReference>
<sequence length="586" mass="64812">MQDTFVGADLIVHNARITTQNLAQPEAAALAVKRGRIYAVGNDAEILSLKDQGTKVIDAGGLRLIPGLEDAHLHLLNSKFYNYETRWDGVPTLARALEMLHEQAERTPEGQWVRVSGGWSPHQFEEDRLPTMEELERAVPNRPLHVQYAYNQAFINAQAMEQLGVGTSAFPDLPGMVFEKDQDGRYTGVVHGNTFTFITIEAMLPAPGFEEQVNSLGQAIRDLNRFGVTSVIDCASSEPYPEGHNIVGALIKDDLLRVRLPFIDIQIAITSSGFEINVDDAIETITKKAPISPGQNLHPRWLHGHEYEGYGEALGPELHDHEDFDQPAIIIDPELMRSKVAEDFTKLVKRRIPFRVHLSYNENITPFLDALEKINQQTPLDGLRWSIEHAETISPENIARVRKLGGAVALDGKMAVHGDSFATTYSREKALQTPPFRLLLQSGIPVALTTDGYRASSYHPWTAISWAVTGKSVSGSEVLGSDNRLSRAEALKLFTLGAAWFENSEHEKGRIAPGNLADFAVLNADYFSVPDDEIRGISSVLTVVDGRVVFGDGDYRDLAPELPEVMPAWSPVKYFGGYYDASSSSR</sequence>
<dbReference type="PANTHER" id="PTHR22642">
    <property type="entry name" value="IMIDAZOLONEPROPIONASE"/>
    <property type="match status" value="1"/>
</dbReference>
<organism evidence="2 3">
    <name type="scientific">Streptomyces shenzhenensis</name>
    <dbReference type="NCBI Taxonomy" id="943815"/>
    <lineage>
        <taxon>Bacteria</taxon>
        <taxon>Bacillati</taxon>
        <taxon>Actinomycetota</taxon>
        <taxon>Actinomycetes</taxon>
        <taxon>Kitasatosporales</taxon>
        <taxon>Streptomycetaceae</taxon>
        <taxon>Streptomyces</taxon>
    </lineage>
</organism>
<gene>
    <name evidence="2" type="ORF">CTZ28_24275</name>
</gene>